<dbReference type="PANTHER" id="PTHR30352:SF5">
    <property type="entry name" value="PYRUVATE FORMATE-LYASE 1-ACTIVATING ENZYME"/>
    <property type="match status" value="1"/>
</dbReference>
<dbReference type="PROSITE" id="PS51918">
    <property type="entry name" value="RADICAL_SAM"/>
    <property type="match status" value="1"/>
</dbReference>
<dbReference type="PIRSF" id="PIRSF004869">
    <property type="entry name" value="PflX_prd"/>
    <property type="match status" value="1"/>
</dbReference>
<keyword evidence="2" id="KW-0119">Carbohydrate metabolism</keyword>
<evidence type="ECO:0000313" key="9">
    <source>
        <dbReference type="EMBL" id="CUB07442.1"/>
    </source>
</evidence>
<dbReference type="Gene3D" id="3.20.20.70">
    <property type="entry name" value="Aldolase class I"/>
    <property type="match status" value="1"/>
</dbReference>
<keyword evidence="6 7" id="KW-0411">Iron-sulfur</keyword>
<dbReference type="InterPro" id="IPR058240">
    <property type="entry name" value="rSAM_sf"/>
</dbReference>
<dbReference type="InterPro" id="IPR027596">
    <property type="entry name" value="AmmeMemoSam_rS"/>
</dbReference>
<keyword evidence="4 7" id="KW-0479">Metal-binding</keyword>
<dbReference type="RefSeq" id="WP_055423726.1">
    <property type="nucleotide sequence ID" value="NZ_CYHH01000007.1"/>
</dbReference>
<comment type="cofactor">
    <cofactor evidence="7">
        <name>[4Fe-4S] cluster</name>
        <dbReference type="ChEBI" id="CHEBI:49883"/>
    </cofactor>
    <text evidence="7">Binds 1 [4Fe-4S] cluster. The cluster is coordinated with 3 cysteines and an exchangeable S-adenosyl-L-methionine.</text>
</comment>
<evidence type="ECO:0000256" key="7">
    <source>
        <dbReference type="PIRSR" id="PIRSR004869-50"/>
    </source>
</evidence>
<evidence type="ECO:0000256" key="2">
    <source>
        <dbReference type="ARBA" id="ARBA00022526"/>
    </source>
</evidence>
<sequence>MNAPARYYRRLPDGRLECVLCPRRCKLREGQHGACLVRANLGGKMVLTTYGRSSGFCIDPIEKKPLNHFYPGTAVLSFGTAGCNLACKYCQNWSISAAKELDATLDDAGTPEAIVAAALAYGAQGLAFTYNDPIIFAEYAIDCAELARKHRLYTVAVTNGYIEPGAREEFFGAMDAANVDLKGFTEEFYFRYCGGKLQPVLDTLRYLVHHTNVWVEITTLLIPGLNDSESEIRALSRWVRDELKTTVPLHFTAFFPAFKMLDRPPTPPQTLVRARAIAREEGLAYVYTGNVRDREGATTYCPDCGTPLIERDGYLITRYALTPEGHCPACGREIEGRFAAAPGHFGNRRIPIVLGAG</sequence>
<evidence type="ECO:0000256" key="5">
    <source>
        <dbReference type="ARBA" id="ARBA00023004"/>
    </source>
</evidence>
<dbReference type="CDD" id="cd01335">
    <property type="entry name" value="Radical_SAM"/>
    <property type="match status" value="1"/>
</dbReference>
<dbReference type="SUPFAM" id="SSF102114">
    <property type="entry name" value="Radical SAM enzymes"/>
    <property type="match status" value="1"/>
</dbReference>
<evidence type="ECO:0000259" key="8">
    <source>
        <dbReference type="PROSITE" id="PS51918"/>
    </source>
</evidence>
<dbReference type="GO" id="GO:0003824">
    <property type="term" value="F:catalytic activity"/>
    <property type="evidence" value="ECO:0007669"/>
    <property type="project" value="InterPro"/>
</dbReference>
<feature type="domain" description="Radical SAM core" evidence="8">
    <location>
        <begin position="68"/>
        <end position="292"/>
    </location>
</feature>
<dbReference type="SFLD" id="SFLDS00029">
    <property type="entry name" value="Radical_SAM"/>
    <property type="match status" value="1"/>
</dbReference>
<evidence type="ECO:0000256" key="1">
    <source>
        <dbReference type="ARBA" id="ARBA00022485"/>
    </source>
</evidence>
<dbReference type="PANTHER" id="PTHR30352">
    <property type="entry name" value="PYRUVATE FORMATE-LYASE-ACTIVATING ENZYME"/>
    <property type="match status" value="1"/>
</dbReference>
<keyword evidence="3 7" id="KW-0949">S-adenosyl-L-methionine</keyword>
<dbReference type="NCBIfam" id="TIGR04337">
    <property type="entry name" value="AmmeMemoSam_rS"/>
    <property type="match status" value="1"/>
</dbReference>
<keyword evidence="1" id="KW-0004">4Fe-4S</keyword>
<accession>A0A0K6IVS3</accession>
<feature type="binding site" evidence="7">
    <location>
        <position position="90"/>
    </location>
    <ligand>
        <name>[4Fe-4S] cluster</name>
        <dbReference type="ChEBI" id="CHEBI:49883"/>
        <note>4Fe-4S-S-AdoMet</note>
    </ligand>
</feature>
<evidence type="ECO:0000256" key="4">
    <source>
        <dbReference type="ARBA" id="ARBA00022723"/>
    </source>
</evidence>
<evidence type="ECO:0000256" key="6">
    <source>
        <dbReference type="ARBA" id="ARBA00023014"/>
    </source>
</evidence>
<dbReference type="OrthoDB" id="9778883at2"/>
<keyword evidence="2" id="KW-0313">Glucose metabolism</keyword>
<dbReference type="GO" id="GO:0006006">
    <property type="term" value="P:glucose metabolic process"/>
    <property type="evidence" value="ECO:0007669"/>
    <property type="project" value="UniProtKB-KW"/>
</dbReference>
<proteinExistence type="predicted"/>
<dbReference type="InterPro" id="IPR007197">
    <property type="entry name" value="rSAM"/>
</dbReference>
<dbReference type="Pfam" id="PF04055">
    <property type="entry name" value="Radical_SAM"/>
    <property type="match status" value="1"/>
</dbReference>
<reference evidence="10" key="1">
    <citation type="submission" date="2015-08" db="EMBL/GenBank/DDBJ databases">
        <authorList>
            <person name="Babu N.S."/>
            <person name="Beckwith C.J."/>
            <person name="Beseler K.G."/>
            <person name="Brison A."/>
            <person name="Carone J.V."/>
            <person name="Caskin T.P."/>
            <person name="Diamond M."/>
            <person name="Durham M.E."/>
            <person name="Foxe J.M."/>
            <person name="Go M."/>
            <person name="Henderson B.A."/>
            <person name="Jones I.B."/>
            <person name="McGettigan J.A."/>
            <person name="Micheletti S.J."/>
            <person name="Nasrallah M.E."/>
            <person name="Ortiz D."/>
            <person name="Piller C.R."/>
            <person name="Privatt S.R."/>
            <person name="Schneider S.L."/>
            <person name="Sharp S."/>
            <person name="Smith T.C."/>
            <person name="Stanton J.D."/>
            <person name="Ullery H.E."/>
            <person name="Wilson R.J."/>
            <person name="Serrano M.G."/>
            <person name="Buck G."/>
            <person name="Lee V."/>
            <person name="Wang Y."/>
            <person name="Carvalho R."/>
            <person name="Voegtly L."/>
            <person name="Shi R."/>
            <person name="Duckworth R."/>
            <person name="Johnson A."/>
            <person name="Loviza R."/>
            <person name="Walstead R."/>
            <person name="Shah Z."/>
            <person name="Kiflezghi M."/>
            <person name="Wade K."/>
            <person name="Ball S.L."/>
            <person name="Bradley K.W."/>
            <person name="Asai D.J."/>
            <person name="Bowman C.A."/>
            <person name="Russell D.A."/>
            <person name="Pope W.H."/>
            <person name="Jacobs-Sera D."/>
            <person name="Hendrix R.W."/>
            <person name="Hatfull G.F."/>
        </authorList>
    </citation>
    <scope>NUCLEOTIDE SEQUENCE [LARGE SCALE GENOMIC DNA]</scope>
    <source>
        <strain evidence="10">JCM 19170</strain>
    </source>
</reference>
<dbReference type="EMBL" id="CYHH01000007">
    <property type="protein sequence ID" value="CUB07442.1"/>
    <property type="molecule type" value="Genomic_DNA"/>
</dbReference>
<dbReference type="InterPro" id="IPR016431">
    <property type="entry name" value="Pyrv-formate_lyase-activ_prd"/>
</dbReference>
<dbReference type="InterPro" id="IPR013785">
    <property type="entry name" value="Aldolase_TIM"/>
</dbReference>
<name>A0A0K6IVS3_9PROT</name>
<feature type="binding site" evidence="7">
    <location>
        <position position="87"/>
    </location>
    <ligand>
        <name>[4Fe-4S] cluster</name>
        <dbReference type="ChEBI" id="CHEBI:49883"/>
        <note>4Fe-4S-S-AdoMet</note>
    </ligand>
</feature>
<organism evidence="9 10">
    <name type="scientific">Tepidiphilus thermophilus</name>
    <dbReference type="NCBI Taxonomy" id="876478"/>
    <lineage>
        <taxon>Bacteria</taxon>
        <taxon>Pseudomonadati</taxon>
        <taxon>Pseudomonadota</taxon>
        <taxon>Hydrogenophilia</taxon>
        <taxon>Hydrogenophilales</taxon>
        <taxon>Hydrogenophilaceae</taxon>
        <taxon>Tepidiphilus</taxon>
    </lineage>
</organism>
<protein>
    <submittedName>
        <fullName evidence="9">AmmeMemoRadiSam system radical SAM enzyme</fullName>
    </submittedName>
</protein>
<keyword evidence="5 7" id="KW-0408">Iron</keyword>
<evidence type="ECO:0000256" key="3">
    <source>
        <dbReference type="ARBA" id="ARBA00022691"/>
    </source>
</evidence>
<evidence type="ECO:0000313" key="10">
    <source>
        <dbReference type="Proteomes" id="UP000182108"/>
    </source>
</evidence>
<dbReference type="GO" id="GO:0051539">
    <property type="term" value="F:4 iron, 4 sulfur cluster binding"/>
    <property type="evidence" value="ECO:0007669"/>
    <property type="project" value="UniProtKB-KW"/>
</dbReference>
<feature type="binding site" evidence="7">
    <location>
        <position position="83"/>
    </location>
    <ligand>
        <name>[4Fe-4S] cluster</name>
        <dbReference type="ChEBI" id="CHEBI:49883"/>
        <note>4Fe-4S-S-AdoMet</note>
    </ligand>
</feature>
<dbReference type="InterPro" id="IPR034457">
    <property type="entry name" value="Organic_radical-activating"/>
</dbReference>
<gene>
    <name evidence="9" type="ORF">Ga0061068_10782</name>
</gene>
<dbReference type="Proteomes" id="UP000182108">
    <property type="component" value="Unassembled WGS sequence"/>
</dbReference>
<keyword evidence="10" id="KW-1185">Reference proteome</keyword>
<dbReference type="SFLD" id="SFLDG01101">
    <property type="entry name" value="Uncharacterised_Radical_SAM_Su"/>
    <property type="match status" value="1"/>
</dbReference>
<dbReference type="AlphaFoldDB" id="A0A0K6IVS3"/>
<dbReference type="GO" id="GO:0046872">
    <property type="term" value="F:metal ion binding"/>
    <property type="evidence" value="ECO:0007669"/>
    <property type="project" value="UniProtKB-KW"/>
</dbReference>